<geneLocation type="plasmid" evidence="2 3">
    <name>punmamed2</name>
</geneLocation>
<reference evidence="2" key="1">
    <citation type="submission" date="2022-10" db="EMBL/GenBank/DDBJ databases">
        <authorList>
            <person name="Mo P."/>
        </authorList>
    </citation>
    <scope>NUCLEOTIDE SEQUENCE</scope>
    <source>
        <strain evidence="2">HUAS 14-6</strain>
        <plasmid evidence="2">punmamed2</plasmid>
    </source>
</reference>
<sequence>MVTWGYTPPEESEQPSEPVDASTILEKGLGPPEQPDPPVTWGYTPPEESEQPSEPVDASTILEKGLGD</sequence>
<keyword evidence="2" id="KW-0614">Plasmid</keyword>
<gene>
    <name evidence="2" type="ORF">N8I86_38145</name>
</gene>
<accession>A0ABY6F1A0</accession>
<protein>
    <submittedName>
        <fullName evidence="2">Uncharacterized protein</fullName>
    </submittedName>
</protein>
<name>A0ABY6F1A0_9ACTN</name>
<feature type="region of interest" description="Disordered" evidence="1">
    <location>
        <begin position="1"/>
        <end position="68"/>
    </location>
</feature>
<organism evidence="2 3">
    <name type="scientific">Streptomyces albidocamelliae</name>
    <dbReference type="NCBI Taxonomy" id="2981135"/>
    <lineage>
        <taxon>Bacteria</taxon>
        <taxon>Bacillati</taxon>
        <taxon>Actinomycetota</taxon>
        <taxon>Actinomycetes</taxon>
        <taxon>Kitasatosporales</taxon>
        <taxon>Streptomycetaceae</taxon>
        <taxon>Streptomyces</taxon>
    </lineage>
</organism>
<dbReference type="EMBL" id="CP106796">
    <property type="protein sequence ID" value="UXY40392.1"/>
    <property type="molecule type" value="Genomic_DNA"/>
</dbReference>
<dbReference type="RefSeq" id="WP_263280261.1">
    <property type="nucleotide sequence ID" value="NZ_CP106796.1"/>
</dbReference>
<evidence type="ECO:0000313" key="3">
    <source>
        <dbReference type="Proteomes" id="UP001060733"/>
    </source>
</evidence>
<proteinExistence type="predicted"/>
<evidence type="ECO:0000256" key="1">
    <source>
        <dbReference type="SAM" id="MobiDB-lite"/>
    </source>
</evidence>
<keyword evidence="3" id="KW-1185">Reference proteome</keyword>
<evidence type="ECO:0000313" key="2">
    <source>
        <dbReference type="EMBL" id="UXY40392.1"/>
    </source>
</evidence>
<dbReference type="Proteomes" id="UP001060733">
    <property type="component" value="Plasmid punmamed2"/>
</dbReference>